<accession>A0A9P3GPE0</accession>
<keyword evidence="3" id="KW-1185">Reference proteome</keyword>
<feature type="transmembrane region" description="Helical" evidence="1">
    <location>
        <begin position="63"/>
        <end position="87"/>
    </location>
</feature>
<feature type="transmembrane region" description="Helical" evidence="1">
    <location>
        <begin position="134"/>
        <end position="158"/>
    </location>
</feature>
<organism evidence="2 3">
    <name type="scientific">Phanerochaete sordida</name>
    <dbReference type="NCBI Taxonomy" id="48140"/>
    <lineage>
        <taxon>Eukaryota</taxon>
        <taxon>Fungi</taxon>
        <taxon>Dikarya</taxon>
        <taxon>Basidiomycota</taxon>
        <taxon>Agaricomycotina</taxon>
        <taxon>Agaricomycetes</taxon>
        <taxon>Polyporales</taxon>
        <taxon>Phanerochaetaceae</taxon>
        <taxon>Phanerochaete</taxon>
    </lineage>
</organism>
<feature type="transmembrane region" description="Helical" evidence="1">
    <location>
        <begin position="20"/>
        <end position="42"/>
    </location>
</feature>
<dbReference type="EMBL" id="BPQB01000068">
    <property type="protein sequence ID" value="GJE97125.1"/>
    <property type="molecule type" value="Genomic_DNA"/>
</dbReference>
<sequence length="577" mass="64226">MPSADPDTMIYWLGHEVIEAVMTCLIELSSFLLGLYIWYLALSFSKVELGLLSRQVKPRPMHAPYLLGRYALLAMLLTIVSVTPLAIDKPLASSGCAGIATLRLGVVTGDIALSASSCNLALRAMVLWKQNRALTWIIRCFSVAHLVYSLVLGSVGVIEQWDPDNIFCTIGIDPRAKPAFLAYFIYTVLWDVTILALTVLGMLTKKLPPELPLRSALLSQGIAYASVTILTCIPMAVMMYLQLNEAMNVVLLPLGCTISVIASSEAVASLLHSKRTECSRHADGRERTKAADHPSARARSAVFAQFKHRMLFACLTHMIQQRQVLEACGKGSVLLAQSPGYYTCCTTNEFQTQMKNRSSRNMLQIRTVLNEIVRQRLLDLPDLLLYDLAHGGAAVLVHVRRAAPAHELLRDRAEAAEDVGEAELEHRVAARLLLPEVEPALRAAVLVPRRAARGRVLERERRRAQALPDEREAVVAREQPQLLRGRDEQPAVGVEHGPPLRRRLVCARAPRLRHDDVCVLHDLEVRDAAQGAQVELVRERHREVSVLDGVPHEHLEHGDHRVEQLFVRAQLRKTHEP</sequence>
<keyword evidence="1" id="KW-1133">Transmembrane helix</keyword>
<proteinExistence type="predicted"/>
<dbReference type="OrthoDB" id="2742220at2759"/>
<name>A0A9P3GPE0_9APHY</name>
<evidence type="ECO:0000313" key="2">
    <source>
        <dbReference type="EMBL" id="GJE97125.1"/>
    </source>
</evidence>
<keyword evidence="1" id="KW-0812">Transmembrane</keyword>
<feature type="transmembrane region" description="Helical" evidence="1">
    <location>
        <begin position="178"/>
        <end position="200"/>
    </location>
</feature>
<protein>
    <submittedName>
        <fullName evidence="2">Uncharacterized protein</fullName>
    </submittedName>
</protein>
<dbReference type="Proteomes" id="UP000703269">
    <property type="component" value="Unassembled WGS sequence"/>
</dbReference>
<feature type="transmembrane region" description="Helical" evidence="1">
    <location>
        <begin position="249"/>
        <end position="271"/>
    </location>
</feature>
<keyword evidence="1" id="KW-0472">Membrane</keyword>
<comment type="caution">
    <text evidence="2">The sequence shown here is derived from an EMBL/GenBank/DDBJ whole genome shotgun (WGS) entry which is preliminary data.</text>
</comment>
<reference evidence="2 3" key="1">
    <citation type="submission" date="2021-08" db="EMBL/GenBank/DDBJ databases">
        <title>Draft Genome Sequence of Phanerochaete sordida strain YK-624.</title>
        <authorList>
            <person name="Mori T."/>
            <person name="Dohra H."/>
            <person name="Suzuki T."/>
            <person name="Kawagishi H."/>
            <person name="Hirai H."/>
        </authorList>
    </citation>
    <scope>NUCLEOTIDE SEQUENCE [LARGE SCALE GENOMIC DNA]</scope>
    <source>
        <strain evidence="2 3">YK-624</strain>
    </source>
</reference>
<gene>
    <name evidence="2" type="ORF">PsYK624_133360</name>
</gene>
<dbReference type="AlphaFoldDB" id="A0A9P3GPE0"/>
<evidence type="ECO:0000256" key="1">
    <source>
        <dbReference type="SAM" id="Phobius"/>
    </source>
</evidence>
<evidence type="ECO:0000313" key="3">
    <source>
        <dbReference type="Proteomes" id="UP000703269"/>
    </source>
</evidence>
<feature type="transmembrane region" description="Helical" evidence="1">
    <location>
        <begin position="221"/>
        <end position="243"/>
    </location>
</feature>